<accession>A0A1T4P818</accession>
<dbReference type="STRING" id="118967.SAMN02745191_1922"/>
<evidence type="ECO:0000313" key="2">
    <source>
        <dbReference type="EMBL" id="SJZ87589.1"/>
    </source>
</evidence>
<protein>
    <submittedName>
        <fullName evidence="2">Uncharacterized protein</fullName>
    </submittedName>
</protein>
<proteinExistence type="predicted"/>
<sequence length="130" mass="15233">MYNKRGNTTVDLMIGLLAATMLIPIIYTSFRLLTTHQYFNDEAQDEIALNQLRRTTFLMESKEVINGILIGQYSQENVEFITKNNHLYMTPGTLIFFTNLDEGYFIKENGLIYYEYLRKGTVRKRVITNE</sequence>
<organism evidence="2 3">
    <name type="scientific">Anaerorhabdus furcosa</name>
    <dbReference type="NCBI Taxonomy" id="118967"/>
    <lineage>
        <taxon>Bacteria</taxon>
        <taxon>Bacillati</taxon>
        <taxon>Bacillota</taxon>
        <taxon>Erysipelotrichia</taxon>
        <taxon>Erysipelotrichales</taxon>
        <taxon>Erysipelotrichaceae</taxon>
        <taxon>Anaerorhabdus</taxon>
    </lineage>
</organism>
<name>A0A1T4P818_9FIRM</name>
<reference evidence="3" key="1">
    <citation type="submission" date="2017-02" db="EMBL/GenBank/DDBJ databases">
        <authorList>
            <person name="Varghese N."/>
            <person name="Submissions S."/>
        </authorList>
    </citation>
    <scope>NUCLEOTIDE SEQUENCE [LARGE SCALE GENOMIC DNA]</scope>
    <source>
        <strain evidence="3">ATCC 25662</strain>
    </source>
</reference>
<keyword evidence="1" id="KW-1133">Transmembrane helix</keyword>
<feature type="transmembrane region" description="Helical" evidence="1">
    <location>
        <begin position="12"/>
        <end position="30"/>
    </location>
</feature>
<dbReference type="Proteomes" id="UP000243297">
    <property type="component" value="Unassembled WGS sequence"/>
</dbReference>
<dbReference type="AlphaFoldDB" id="A0A1T4P818"/>
<gene>
    <name evidence="2" type="ORF">SAMN02745191_1922</name>
</gene>
<keyword evidence="1" id="KW-0812">Transmembrane</keyword>
<dbReference type="EMBL" id="FUWY01000005">
    <property type="protein sequence ID" value="SJZ87589.1"/>
    <property type="molecule type" value="Genomic_DNA"/>
</dbReference>
<keyword evidence="1" id="KW-0472">Membrane</keyword>
<evidence type="ECO:0000313" key="3">
    <source>
        <dbReference type="Proteomes" id="UP000243297"/>
    </source>
</evidence>
<dbReference type="RefSeq" id="WP_143254421.1">
    <property type="nucleotide sequence ID" value="NZ_FUWY01000005.1"/>
</dbReference>
<keyword evidence="3" id="KW-1185">Reference proteome</keyword>
<evidence type="ECO:0000256" key="1">
    <source>
        <dbReference type="SAM" id="Phobius"/>
    </source>
</evidence>